<dbReference type="RefSeq" id="WP_045778467.1">
    <property type="nucleotide sequence ID" value="NZ_LAJX01000046.1"/>
</dbReference>
<feature type="chain" id="PRO_5002462599" description="PEP-CTERM protein-sorting domain-containing protein" evidence="2">
    <location>
        <begin position="23"/>
        <end position="167"/>
    </location>
</feature>
<proteinExistence type="predicted"/>
<feature type="transmembrane region" description="Helical" evidence="1">
    <location>
        <begin position="138"/>
        <end position="158"/>
    </location>
</feature>
<dbReference type="AlphaFoldDB" id="A0A0F3IKY9"/>
<organism evidence="3 4">
    <name type="scientific">Methylocucumis oryzae</name>
    <dbReference type="NCBI Taxonomy" id="1632867"/>
    <lineage>
        <taxon>Bacteria</taxon>
        <taxon>Pseudomonadati</taxon>
        <taxon>Pseudomonadota</taxon>
        <taxon>Gammaproteobacteria</taxon>
        <taxon>Methylococcales</taxon>
        <taxon>Methylococcaceae</taxon>
        <taxon>Methylocucumis</taxon>
    </lineage>
</organism>
<evidence type="ECO:0000313" key="3">
    <source>
        <dbReference type="EMBL" id="KJV07342.1"/>
    </source>
</evidence>
<keyword evidence="4" id="KW-1185">Reference proteome</keyword>
<comment type="caution">
    <text evidence="3">The sequence shown here is derived from an EMBL/GenBank/DDBJ whole genome shotgun (WGS) entry which is preliminary data.</text>
</comment>
<dbReference type="PATRIC" id="fig|1632867.3.peg.4443"/>
<dbReference type="Proteomes" id="UP000033684">
    <property type="component" value="Unassembled WGS sequence"/>
</dbReference>
<keyword evidence="1" id="KW-0472">Membrane</keyword>
<keyword evidence="1" id="KW-0812">Transmembrane</keyword>
<reference evidence="3 4" key="2">
    <citation type="journal article" date="2016" name="Microb. Ecol.">
        <title>Genome Characteristics of a Novel Type I Methanotroph (Sn10-6) Isolated from a Flooded Indian Rice Field.</title>
        <authorList>
            <person name="Rahalkar M.C."/>
            <person name="Pandit P.S."/>
            <person name="Dhakephalkar P.K."/>
            <person name="Pore S."/>
            <person name="Arora P."/>
            <person name="Kapse N."/>
        </authorList>
    </citation>
    <scope>NUCLEOTIDE SEQUENCE [LARGE SCALE GENOMIC DNA]</scope>
    <source>
        <strain evidence="3 4">Sn10-6</strain>
    </source>
</reference>
<accession>A0A0F3IKY9</accession>
<keyword evidence="2" id="KW-0732">Signal</keyword>
<evidence type="ECO:0008006" key="5">
    <source>
        <dbReference type="Google" id="ProtNLM"/>
    </source>
</evidence>
<name>A0A0F3IKY9_9GAMM</name>
<evidence type="ECO:0000256" key="1">
    <source>
        <dbReference type="SAM" id="Phobius"/>
    </source>
</evidence>
<reference evidence="4" key="1">
    <citation type="submission" date="2015-03" db="EMBL/GenBank/DDBJ databases">
        <title>Draft genome sequence of a novel methanotroph (Sn10-6) isolated from flooded ricefield rhizosphere in India.</title>
        <authorList>
            <person name="Pandit P.S."/>
            <person name="Pore S.D."/>
            <person name="Arora P."/>
            <person name="Kapse N.G."/>
            <person name="Dhakephalkar P.K."/>
            <person name="Rahalkar M.C."/>
        </authorList>
    </citation>
    <scope>NUCLEOTIDE SEQUENCE [LARGE SCALE GENOMIC DNA]</scope>
    <source>
        <strain evidence="4">Sn10-6</strain>
    </source>
</reference>
<gene>
    <name evidence="3" type="ORF">VZ94_05485</name>
</gene>
<protein>
    <recommendedName>
        <fullName evidence="5">PEP-CTERM protein-sorting domain-containing protein</fullName>
    </recommendedName>
</protein>
<sequence length="167" mass="17914">MKKLIFALTLLFSILAVQDASAANLTWVTTPNVSGSDIKVLDNTVDSILEASFTFKPQPGANTTVTHNWVFNASASSYVSFFVTVLANFTVKLDNQLIQYGDSFLLSGQHTLTVVMKKIGASVNGNAQEQLYLTSTVVPIPAAIWLFGSAFLGLIGAARRKTVTPAI</sequence>
<evidence type="ECO:0000256" key="2">
    <source>
        <dbReference type="SAM" id="SignalP"/>
    </source>
</evidence>
<dbReference type="OrthoDB" id="5567186at2"/>
<evidence type="ECO:0000313" key="4">
    <source>
        <dbReference type="Proteomes" id="UP000033684"/>
    </source>
</evidence>
<keyword evidence="1" id="KW-1133">Transmembrane helix</keyword>
<feature type="signal peptide" evidence="2">
    <location>
        <begin position="1"/>
        <end position="22"/>
    </location>
</feature>
<dbReference type="EMBL" id="LAJX01000046">
    <property type="protein sequence ID" value="KJV07342.1"/>
    <property type="molecule type" value="Genomic_DNA"/>
</dbReference>